<sequence>MPDNKMSDNVSQLDNDSAENASVETTVVEEGTPETDTPAADTPGSAIPETVVVPGTGGSVAGSAFAKKYPGSTTNPRVQEMLDEGPQHPRESYGK</sequence>
<name>A0A916XIS4_9ACTN</name>
<evidence type="ECO:0000313" key="2">
    <source>
        <dbReference type="EMBL" id="GGC73518.1"/>
    </source>
</evidence>
<protein>
    <submittedName>
        <fullName evidence="2">Uncharacterized protein</fullName>
    </submittedName>
</protein>
<dbReference type="Proteomes" id="UP000641514">
    <property type="component" value="Unassembled WGS sequence"/>
</dbReference>
<feature type="region of interest" description="Disordered" evidence="1">
    <location>
        <begin position="1"/>
        <end position="47"/>
    </location>
</feature>
<accession>A0A916XIS4</accession>
<comment type="caution">
    <text evidence="2">The sequence shown here is derived from an EMBL/GenBank/DDBJ whole genome shotgun (WGS) entry which is preliminary data.</text>
</comment>
<organism evidence="2 3">
    <name type="scientific">Hoyosella rhizosphaerae</name>
    <dbReference type="NCBI Taxonomy" id="1755582"/>
    <lineage>
        <taxon>Bacteria</taxon>
        <taxon>Bacillati</taxon>
        <taxon>Actinomycetota</taxon>
        <taxon>Actinomycetes</taxon>
        <taxon>Mycobacteriales</taxon>
        <taxon>Hoyosellaceae</taxon>
        <taxon>Hoyosella</taxon>
    </lineage>
</organism>
<feature type="compositionally biased region" description="Basic and acidic residues" evidence="1">
    <location>
        <begin position="85"/>
        <end position="95"/>
    </location>
</feature>
<feature type="compositionally biased region" description="Polar residues" evidence="1">
    <location>
        <begin position="7"/>
        <end position="22"/>
    </location>
</feature>
<keyword evidence="3" id="KW-1185">Reference proteome</keyword>
<evidence type="ECO:0000313" key="3">
    <source>
        <dbReference type="Proteomes" id="UP000641514"/>
    </source>
</evidence>
<feature type="region of interest" description="Disordered" evidence="1">
    <location>
        <begin position="66"/>
        <end position="95"/>
    </location>
</feature>
<gene>
    <name evidence="2" type="ORF">GCM10011410_28320</name>
</gene>
<evidence type="ECO:0000256" key="1">
    <source>
        <dbReference type="SAM" id="MobiDB-lite"/>
    </source>
</evidence>
<dbReference type="AlphaFoldDB" id="A0A916XIS4"/>
<dbReference type="RefSeq" id="WP_188676290.1">
    <property type="nucleotide sequence ID" value="NZ_BMJH01000003.1"/>
</dbReference>
<proteinExistence type="predicted"/>
<dbReference type="EMBL" id="BMJH01000003">
    <property type="protein sequence ID" value="GGC73518.1"/>
    <property type="molecule type" value="Genomic_DNA"/>
</dbReference>
<reference evidence="2" key="1">
    <citation type="journal article" date="2014" name="Int. J. Syst. Evol. Microbiol.">
        <title>Complete genome sequence of Corynebacterium casei LMG S-19264T (=DSM 44701T), isolated from a smear-ripened cheese.</title>
        <authorList>
            <consortium name="US DOE Joint Genome Institute (JGI-PGF)"/>
            <person name="Walter F."/>
            <person name="Albersmeier A."/>
            <person name="Kalinowski J."/>
            <person name="Ruckert C."/>
        </authorList>
    </citation>
    <scope>NUCLEOTIDE SEQUENCE</scope>
    <source>
        <strain evidence="2">CGMCC 1.15478</strain>
    </source>
</reference>
<reference evidence="2" key="2">
    <citation type="submission" date="2020-09" db="EMBL/GenBank/DDBJ databases">
        <authorList>
            <person name="Sun Q."/>
            <person name="Zhou Y."/>
        </authorList>
    </citation>
    <scope>NUCLEOTIDE SEQUENCE</scope>
    <source>
        <strain evidence="2">CGMCC 1.15478</strain>
    </source>
</reference>
<feature type="compositionally biased region" description="Low complexity" evidence="1">
    <location>
        <begin position="23"/>
        <end position="43"/>
    </location>
</feature>